<keyword evidence="6" id="KW-1185">Reference proteome</keyword>
<evidence type="ECO:0000256" key="2">
    <source>
        <dbReference type="ARBA" id="ARBA00023295"/>
    </source>
</evidence>
<dbReference type="EMBL" id="VJMJ01000001">
    <property type="protein sequence ID" value="KAF0745669.1"/>
    <property type="molecule type" value="Genomic_DNA"/>
</dbReference>
<dbReference type="GO" id="GO:0008061">
    <property type="term" value="F:chitin binding"/>
    <property type="evidence" value="ECO:0007669"/>
    <property type="project" value="InterPro"/>
</dbReference>
<dbReference type="InterPro" id="IPR001223">
    <property type="entry name" value="Glyco_hydro18_cat"/>
</dbReference>
<feature type="domain" description="GH18" evidence="4">
    <location>
        <begin position="326"/>
        <end position="618"/>
    </location>
</feature>
<evidence type="ECO:0000259" key="4">
    <source>
        <dbReference type="PROSITE" id="PS51910"/>
    </source>
</evidence>
<evidence type="ECO:0000256" key="1">
    <source>
        <dbReference type="ARBA" id="ARBA00022801"/>
    </source>
</evidence>
<keyword evidence="2 3" id="KW-0326">Glycosidase</keyword>
<proteinExistence type="predicted"/>
<dbReference type="GO" id="GO:0005975">
    <property type="term" value="P:carbohydrate metabolic process"/>
    <property type="evidence" value="ECO:0007669"/>
    <property type="project" value="InterPro"/>
</dbReference>
<dbReference type="InterPro" id="IPR011583">
    <property type="entry name" value="Chitinase_II/V-like_cat"/>
</dbReference>
<dbReference type="Proteomes" id="UP000481153">
    <property type="component" value="Unassembled WGS sequence"/>
</dbReference>
<dbReference type="SMART" id="SM00636">
    <property type="entry name" value="Glyco_18"/>
    <property type="match status" value="1"/>
</dbReference>
<dbReference type="VEuPathDB" id="FungiDB:AeMF1_009010"/>
<comment type="caution">
    <text evidence="5">The sequence shown here is derived from an EMBL/GenBank/DDBJ whole genome shotgun (WGS) entry which is preliminary data.</text>
</comment>
<accession>A0A6G0XY48</accession>
<dbReference type="InterPro" id="IPR001579">
    <property type="entry name" value="Glyco_hydro_18_chit_AS"/>
</dbReference>
<name>A0A6G0XY48_9STRA</name>
<protein>
    <recommendedName>
        <fullName evidence="4">GH18 domain-containing protein</fullName>
    </recommendedName>
</protein>
<keyword evidence="1 3" id="KW-0378">Hydrolase</keyword>
<dbReference type="VEuPathDB" id="FungiDB:AeMF1_013901"/>
<evidence type="ECO:0000256" key="3">
    <source>
        <dbReference type="RuleBase" id="RU000489"/>
    </source>
</evidence>
<evidence type="ECO:0000313" key="5">
    <source>
        <dbReference type="EMBL" id="KAF0745669.1"/>
    </source>
</evidence>
<dbReference type="InterPro" id="IPR017853">
    <property type="entry name" value="GH"/>
</dbReference>
<dbReference type="PROSITE" id="PS01095">
    <property type="entry name" value="GH18_1"/>
    <property type="match status" value="1"/>
</dbReference>
<evidence type="ECO:0000313" key="6">
    <source>
        <dbReference type="Proteomes" id="UP000481153"/>
    </source>
</evidence>
<dbReference type="Gene3D" id="3.20.20.80">
    <property type="entry name" value="Glycosidases"/>
    <property type="match status" value="1"/>
</dbReference>
<gene>
    <name evidence="5" type="ORF">Ae201684_000120</name>
</gene>
<dbReference type="SUPFAM" id="SSF51445">
    <property type="entry name" value="(Trans)glycosidases"/>
    <property type="match status" value="1"/>
</dbReference>
<organism evidence="5 6">
    <name type="scientific">Aphanomyces euteiches</name>
    <dbReference type="NCBI Taxonomy" id="100861"/>
    <lineage>
        <taxon>Eukaryota</taxon>
        <taxon>Sar</taxon>
        <taxon>Stramenopiles</taxon>
        <taxon>Oomycota</taxon>
        <taxon>Saprolegniomycetes</taxon>
        <taxon>Saprolegniales</taxon>
        <taxon>Verrucalvaceae</taxon>
        <taxon>Aphanomyces</taxon>
    </lineage>
</organism>
<sequence>MNTLFCKIDACRATLEGYSAQCTMTGALKKLRSCLKRAKLESKNAVVEHMLPLAASVRAKLLPSLDATVVQATCGVVASFARQLGAAFAPFADVLVVPLLDAACVRRMSAEDPAAICMASTYCVEALAETTLLSVKTLHGYYKAARATRNHRTEGGWKRHLVVKLLGITLESCTKEELEPEYSLLKDFVREALHDNFLLVRVEARQVFSSLYDTWRTCARVCVYACAAHSCGVDGGRICDHWLGLALQCKFPSKACPRLAAVKRDPPKVVNHCRRPAAAVGPDICNVVDFHMLLVVQLLAVLFTTTVADPLHNDCQACPASGPDTKIFAAFWESQSNCQRLVADASNRYITHVIWSFAEPLEDGTVKPKLQFWRDQHIKDCILQLRMRCIKQIVAIGGASFRERFLTLKDPPSLARFKTSAMQLVQEYDFDGIDIDDETANMKATDKNWTKNHAPTVLNYLHALREGFETIQKPDEPKYLLSWDEFPFAWDIAVNEGDVGCENYDGDEGWHRCFEPRITSLVDFVNIMFYNINGSSDELYVRMMNTTLPNVVTTMLPTNKIVLGVCAGSGCVKEQPKGQDVYNAGNGSAHYGGTMLWSATIDILYENATAINRMGRAGSYGVKLPFRSPPT</sequence>
<dbReference type="Gene3D" id="1.25.10.10">
    <property type="entry name" value="Leucine-rich Repeat Variant"/>
    <property type="match status" value="1"/>
</dbReference>
<dbReference type="Pfam" id="PF00704">
    <property type="entry name" value="Glyco_hydro_18"/>
    <property type="match status" value="1"/>
</dbReference>
<reference evidence="5 6" key="1">
    <citation type="submission" date="2019-07" db="EMBL/GenBank/DDBJ databases">
        <title>Genomics analysis of Aphanomyces spp. identifies a new class of oomycete effector associated with host adaptation.</title>
        <authorList>
            <person name="Gaulin E."/>
        </authorList>
    </citation>
    <scope>NUCLEOTIDE SEQUENCE [LARGE SCALE GENOMIC DNA]</scope>
    <source>
        <strain evidence="5 6">ATCC 201684</strain>
    </source>
</reference>
<dbReference type="InterPro" id="IPR011989">
    <property type="entry name" value="ARM-like"/>
</dbReference>
<dbReference type="AlphaFoldDB" id="A0A6G0XY48"/>
<dbReference type="PROSITE" id="PS51910">
    <property type="entry name" value="GH18_2"/>
    <property type="match status" value="1"/>
</dbReference>
<dbReference type="GO" id="GO:0004553">
    <property type="term" value="F:hydrolase activity, hydrolyzing O-glycosyl compounds"/>
    <property type="evidence" value="ECO:0007669"/>
    <property type="project" value="InterPro"/>
</dbReference>